<organism evidence="6 7">
    <name type="scientific">Cannabis sativa</name>
    <name type="common">Hemp</name>
    <name type="synonym">Marijuana</name>
    <dbReference type="NCBI Taxonomy" id="3483"/>
    <lineage>
        <taxon>Eukaryota</taxon>
        <taxon>Viridiplantae</taxon>
        <taxon>Streptophyta</taxon>
        <taxon>Embryophyta</taxon>
        <taxon>Tracheophyta</taxon>
        <taxon>Spermatophyta</taxon>
        <taxon>Magnoliopsida</taxon>
        <taxon>eudicotyledons</taxon>
        <taxon>Gunneridae</taxon>
        <taxon>Pentapetalae</taxon>
        <taxon>rosids</taxon>
        <taxon>fabids</taxon>
        <taxon>Rosales</taxon>
        <taxon>Cannabaceae</taxon>
        <taxon>Cannabis</taxon>
    </lineage>
</organism>
<evidence type="ECO:0000256" key="1">
    <source>
        <dbReference type="ARBA" id="ARBA00010838"/>
    </source>
</evidence>
<feature type="signal peptide" evidence="5">
    <location>
        <begin position="1"/>
        <end position="25"/>
    </location>
</feature>
<evidence type="ECO:0008006" key="8">
    <source>
        <dbReference type="Google" id="ProtNLM"/>
    </source>
</evidence>
<sequence length="524" mass="59221">MGNYDIPTLLMLLFATSSYLVGTSCTSVQGQAGLTRLSFPKGFQFGTASSAYQYEGGTYGHGRGLSIWDTFTRTHPEKIADHSNGDIAEDFYNRFKEDIALMKYIGYDSFRFSISWSRLLPGGKISGGVNEEGVKFYNSLIDELLSNGIQPLVTLFHWDLPQALEDEYGGFLSPNIVNDYRDYVEFCFKEFGDRVKKWITFNEANIFAIGGYNYGVFAPGRCSSSMGNCSAGNSATEPYIVVHHTILAHAIAVNLYKHKYQVSQNGVIGITVMSHWMIPKYETTDNRLATLRALDFSIGWILDPIMMGDYPESMRLLVGSRLPKFSKEESTIVKGSIDFVGLNYYTTKYVEDASTTNSTIPNLSYSTDSLAITSNEKDGIPIGQSTAMPWLYIYPKGIEELTLHITRKYNNLPIYITENGVVDNNTTAILKDAMNDSLRTNYHHHHLLHLLNAIKGGADVRGYYAWSFLDNFEWASGYTIRFGIVYIDYKNKLQRHLKDSAFWFKNFLQNHRLIQQNPPLLSSH</sequence>
<dbReference type="GO" id="GO:0005975">
    <property type="term" value="P:carbohydrate metabolic process"/>
    <property type="evidence" value="ECO:0007669"/>
    <property type="project" value="InterPro"/>
</dbReference>
<dbReference type="Gene3D" id="3.20.20.80">
    <property type="entry name" value="Glycosidases"/>
    <property type="match status" value="1"/>
</dbReference>
<dbReference type="AlphaFoldDB" id="A0A7J6I9D0"/>
<evidence type="ECO:0000313" key="6">
    <source>
        <dbReference type="EMBL" id="KAF4403671.1"/>
    </source>
</evidence>
<accession>A0A7J6I9D0</accession>
<keyword evidence="3" id="KW-0326">Glycosidase</keyword>
<comment type="similarity">
    <text evidence="1 4">Belongs to the glycosyl hydrolase 1 family.</text>
</comment>
<evidence type="ECO:0000313" key="7">
    <source>
        <dbReference type="Proteomes" id="UP000583929"/>
    </source>
</evidence>
<reference evidence="6 7" key="1">
    <citation type="journal article" date="2020" name="bioRxiv">
        <title>Sequence and annotation of 42 cannabis genomes reveals extensive copy number variation in cannabinoid synthesis and pathogen resistance genes.</title>
        <authorList>
            <person name="Mckernan K.J."/>
            <person name="Helbert Y."/>
            <person name="Kane L.T."/>
            <person name="Ebling H."/>
            <person name="Zhang L."/>
            <person name="Liu B."/>
            <person name="Eaton Z."/>
            <person name="Mclaughlin S."/>
            <person name="Kingan S."/>
            <person name="Baybayan P."/>
            <person name="Concepcion G."/>
            <person name="Jordan M."/>
            <person name="Riva A."/>
            <person name="Barbazuk W."/>
            <person name="Harkins T."/>
        </authorList>
    </citation>
    <scope>NUCLEOTIDE SEQUENCE [LARGE SCALE GENOMIC DNA]</scope>
    <source>
        <strain evidence="7">cv. Jamaican Lion 4</strain>
        <tissue evidence="6">Leaf</tissue>
    </source>
</reference>
<dbReference type="FunFam" id="3.20.20.80:FF:000020">
    <property type="entry name" value="Beta-glucosidase 12"/>
    <property type="match status" value="1"/>
</dbReference>
<dbReference type="PRINTS" id="PR00131">
    <property type="entry name" value="GLHYDRLASE1"/>
</dbReference>
<dbReference type="GO" id="GO:0008422">
    <property type="term" value="F:beta-glucosidase activity"/>
    <property type="evidence" value="ECO:0007669"/>
    <property type="project" value="TreeGrafter"/>
</dbReference>
<feature type="chain" id="PRO_5029741608" description="Beta-glucosidase" evidence="5">
    <location>
        <begin position="26"/>
        <end position="524"/>
    </location>
</feature>
<evidence type="ECO:0000256" key="4">
    <source>
        <dbReference type="RuleBase" id="RU003690"/>
    </source>
</evidence>
<dbReference type="Pfam" id="PF00232">
    <property type="entry name" value="Glyco_hydro_1"/>
    <property type="match status" value="1"/>
</dbReference>
<keyword evidence="7" id="KW-1185">Reference proteome</keyword>
<dbReference type="EMBL" id="JAATIQ010000003">
    <property type="protein sequence ID" value="KAF4403671.1"/>
    <property type="molecule type" value="Genomic_DNA"/>
</dbReference>
<keyword evidence="2" id="KW-0378">Hydrolase</keyword>
<dbReference type="InterPro" id="IPR001360">
    <property type="entry name" value="Glyco_hydro_1"/>
</dbReference>
<dbReference type="InterPro" id="IPR017853">
    <property type="entry name" value="GH"/>
</dbReference>
<dbReference type="Proteomes" id="UP000583929">
    <property type="component" value="Unassembled WGS sequence"/>
</dbReference>
<dbReference type="PANTHER" id="PTHR10353">
    <property type="entry name" value="GLYCOSYL HYDROLASE"/>
    <property type="match status" value="1"/>
</dbReference>
<dbReference type="PROSITE" id="PS00653">
    <property type="entry name" value="GLYCOSYL_HYDROL_F1_2"/>
    <property type="match status" value="1"/>
</dbReference>
<name>A0A7J6I9D0_CANSA</name>
<evidence type="ECO:0000256" key="3">
    <source>
        <dbReference type="ARBA" id="ARBA00023295"/>
    </source>
</evidence>
<proteinExistence type="inferred from homology"/>
<dbReference type="PANTHER" id="PTHR10353:SF44">
    <property type="entry name" value="BETA-GLUCOSIDASE 17"/>
    <property type="match status" value="1"/>
</dbReference>
<evidence type="ECO:0000256" key="2">
    <source>
        <dbReference type="ARBA" id="ARBA00022801"/>
    </source>
</evidence>
<gene>
    <name evidence="6" type="ORF">G4B88_002524</name>
</gene>
<evidence type="ECO:0000256" key="5">
    <source>
        <dbReference type="SAM" id="SignalP"/>
    </source>
</evidence>
<dbReference type="SUPFAM" id="SSF51445">
    <property type="entry name" value="(Trans)glycosidases"/>
    <property type="match status" value="1"/>
</dbReference>
<protein>
    <recommendedName>
        <fullName evidence="8">Beta-glucosidase</fullName>
    </recommendedName>
</protein>
<keyword evidence="5" id="KW-0732">Signal</keyword>
<dbReference type="InterPro" id="IPR033132">
    <property type="entry name" value="GH_1_N_CS"/>
</dbReference>
<comment type="caution">
    <text evidence="6">The sequence shown here is derived from an EMBL/GenBank/DDBJ whole genome shotgun (WGS) entry which is preliminary data.</text>
</comment>